<dbReference type="SUPFAM" id="SSF48403">
    <property type="entry name" value="Ankyrin repeat"/>
    <property type="match status" value="1"/>
</dbReference>
<feature type="region of interest" description="Disordered" evidence="5">
    <location>
        <begin position="1"/>
        <end position="83"/>
    </location>
</feature>
<protein>
    <submittedName>
        <fullName evidence="6">IQ motif and ankyrin repeat domain-containing protein</fullName>
    </submittedName>
</protein>
<evidence type="ECO:0000313" key="7">
    <source>
        <dbReference type="Proteomes" id="UP001165289"/>
    </source>
</evidence>
<feature type="repeat" description="ANK" evidence="3">
    <location>
        <begin position="242"/>
        <end position="274"/>
    </location>
</feature>
<dbReference type="SMART" id="SM00248">
    <property type="entry name" value="ANK"/>
    <property type="match status" value="2"/>
</dbReference>
<name>A0AAV7KHI0_9METZ</name>
<dbReference type="Pfam" id="PF12796">
    <property type="entry name" value="Ank_2"/>
    <property type="match status" value="1"/>
</dbReference>
<keyword evidence="1" id="KW-0677">Repeat</keyword>
<dbReference type="PANTHER" id="PTHR24198">
    <property type="entry name" value="ANKYRIN REPEAT AND PROTEIN KINASE DOMAIN-CONTAINING PROTEIN"/>
    <property type="match status" value="1"/>
</dbReference>
<proteinExistence type="predicted"/>
<gene>
    <name evidence="6" type="ORF">LOD99_14168</name>
</gene>
<evidence type="ECO:0000256" key="5">
    <source>
        <dbReference type="SAM" id="MobiDB-lite"/>
    </source>
</evidence>
<evidence type="ECO:0000313" key="6">
    <source>
        <dbReference type="EMBL" id="KAI6660584.1"/>
    </source>
</evidence>
<dbReference type="PROSITE" id="PS50096">
    <property type="entry name" value="IQ"/>
    <property type="match status" value="1"/>
</dbReference>
<reference evidence="6 7" key="1">
    <citation type="journal article" date="2023" name="BMC Biol.">
        <title>The compact genome of the sponge Oopsacas minuta (Hexactinellida) is lacking key metazoan core genes.</title>
        <authorList>
            <person name="Santini S."/>
            <person name="Schenkelaars Q."/>
            <person name="Jourda C."/>
            <person name="Duchesne M."/>
            <person name="Belahbib H."/>
            <person name="Rocher C."/>
            <person name="Selva M."/>
            <person name="Riesgo A."/>
            <person name="Vervoort M."/>
            <person name="Leys S.P."/>
            <person name="Kodjabachian L."/>
            <person name="Le Bivic A."/>
            <person name="Borchiellini C."/>
            <person name="Claverie J.M."/>
            <person name="Renard E."/>
        </authorList>
    </citation>
    <scope>NUCLEOTIDE SEQUENCE [LARGE SCALE GENOMIC DNA]</scope>
    <source>
        <strain evidence="6">SPO-2</strain>
    </source>
</reference>
<evidence type="ECO:0000256" key="3">
    <source>
        <dbReference type="PROSITE-ProRule" id="PRU00023"/>
    </source>
</evidence>
<evidence type="ECO:0000256" key="2">
    <source>
        <dbReference type="ARBA" id="ARBA00023043"/>
    </source>
</evidence>
<sequence>MPVKRGVPGNRPAPVSSRGKPVPKSTIPLATASRGVVRRTAPASLRGTGRGGASRLAAQNSGKNSQKTIVDKQQPKKPQQTKQDLMAIRIQTFVRAFLSRRRLLLLRQRKQEYDDLMDKLQHEAYLHMVRMEREEIERQVERDGRERRRKQEITRRKKRMLDAAFEGDTDEIEHILKESKEQYISEGGANDSFLLQRVEHLLVECTDANGNTPLSEAAAGGSIAAVALLIELGGDPNSVGQFGRTPLYRAAFAGHKAVCEYLLSQGADPRVYAEDGALPQHIASNMDIEQMISEWDMEETEKLLVTLSERREKQIALDAARKQEEKDLVIQCIEELEQEYNAKQLELSKAHQELEKRINEHDTLVTEGHQRTDLTIPAIQDAEGNLEIAKLHAEQTLHKLQAARLELREKSVQDVAGEGGFGVKANIKELEEVLMRDIGNKIKESGKWPMIIDPSGQVSIFLKYRDTNYTDMFISKHTEPETVRLALLGALRFGKMFVIDMRDVDMWYQVGVMLDQVQPGLLASILSRDIMVGEKYLSLVRPGDGEEYQKVNFMHGRVDKFCLTVLTKMSYPPETLLDIFYTITVVTQQ</sequence>
<feature type="repeat" description="ANK" evidence="3">
    <location>
        <begin position="209"/>
        <end position="241"/>
    </location>
</feature>
<organism evidence="6 7">
    <name type="scientific">Oopsacas minuta</name>
    <dbReference type="NCBI Taxonomy" id="111878"/>
    <lineage>
        <taxon>Eukaryota</taxon>
        <taxon>Metazoa</taxon>
        <taxon>Porifera</taxon>
        <taxon>Hexactinellida</taxon>
        <taxon>Hexasterophora</taxon>
        <taxon>Lyssacinosida</taxon>
        <taxon>Leucopsacidae</taxon>
        <taxon>Oopsacas</taxon>
    </lineage>
</organism>
<feature type="compositionally biased region" description="Polar residues" evidence="5">
    <location>
        <begin position="57"/>
        <end position="68"/>
    </location>
</feature>
<dbReference type="InterPro" id="IPR027417">
    <property type="entry name" value="P-loop_NTPase"/>
</dbReference>
<keyword evidence="2 3" id="KW-0040">ANK repeat</keyword>
<comment type="caution">
    <text evidence="6">The sequence shown here is derived from an EMBL/GenBank/DDBJ whole genome shotgun (WGS) entry which is preliminary data.</text>
</comment>
<dbReference type="InterPro" id="IPR002110">
    <property type="entry name" value="Ankyrin_rpt"/>
</dbReference>
<accession>A0AAV7KHI0</accession>
<dbReference type="Gene3D" id="3.40.50.300">
    <property type="entry name" value="P-loop containing nucleotide triphosphate hydrolases"/>
    <property type="match status" value="1"/>
</dbReference>
<keyword evidence="7" id="KW-1185">Reference proteome</keyword>
<dbReference type="Gene3D" id="1.25.40.20">
    <property type="entry name" value="Ankyrin repeat-containing domain"/>
    <property type="match status" value="1"/>
</dbReference>
<dbReference type="AlphaFoldDB" id="A0AAV7KHI0"/>
<feature type="coiled-coil region" evidence="4">
    <location>
        <begin position="319"/>
        <end position="357"/>
    </location>
</feature>
<dbReference type="InterPro" id="IPR036770">
    <property type="entry name" value="Ankyrin_rpt-contain_sf"/>
</dbReference>
<dbReference type="PANTHER" id="PTHR24198:SF194">
    <property type="entry name" value="INVERSIN-A"/>
    <property type="match status" value="1"/>
</dbReference>
<dbReference type="PROSITE" id="PS50297">
    <property type="entry name" value="ANK_REP_REGION"/>
    <property type="match status" value="2"/>
</dbReference>
<dbReference type="EMBL" id="JAKMXF010000033">
    <property type="protein sequence ID" value="KAI6660584.1"/>
    <property type="molecule type" value="Genomic_DNA"/>
</dbReference>
<evidence type="ECO:0000256" key="1">
    <source>
        <dbReference type="ARBA" id="ARBA00022737"/>
    </source>
</evidence>
<keyword evidence="4" id="KW-0175">Coiled coil</keyword>
<evidence type="ECO:0000256" key="4">
    <source>
        <dbReference type="SAM" id="Coils"/>
    </source>
</evidence>
<dbReference type="Proteomes" id="UP001165289">
    <property type="component" value="Unassembled WGS sequence"/>
</dbReference>
<dbReference type="PROSITE" id="PS50088">
    <property type="entry name" value="ANK_REPEAT"/>
    <property type="match status" value="2"/>
</dbReference>